<keyword evidence="1" id="KW-0812">Transmembrane</keyword>
<keyword evidence="4" id="KW-1185">Reference proteome</keyword>
<keyword evidence="1" id="KW-1133">Transmembrane helix</keyword>
<dbReference type="Ensembl" id="ENSFHET00000004282.1">
    <property type="protein sequence ID" value="ENSFHEP00000007165.1"/>
    <property type="gene ID" value="ENSFHEG00000008242.1"/>
</dbReference>
<evidence type="ECO:0000256" key="1">
    <source>
        <dbReference type="SAM" id="Phobius"/>
    </source>
</evidence>
<protein>
    <recommendedName>
        <fullName evidence="2">BAP29/BAP31 transmembrane domain-containing protein</fullName>
    </recommendedName>
</protein>
<feature type="transmembrane region" description="Helical" evidence="1">
    <location>
        <begin position="47"/>
        <end position="64"/>
    </location>
</feature>
<keyword evidence="1" id="KW-0472">Membrane</keyword>
<dbReference type="Pfam" id="PF05529">
    <property type="entry name" value="Bap31"/>
    <property type="match status" value="1"/>
</dbReference>
<evidence type="ECO:0000259" key="2">
    <source>
        <dbReference type="Pfam" id="PF05529"/>
    </source>
</evidence>
<evidence type="ECO:0000313" key="3">
    <source>
        <dbReference type="Ensembl" id="ENSFHEP00000007165.1"/>
    </source>
</evidence>
<reference evidence="3" key="2">
    <citation type="submission" date="2025-09" db="UniProtKB">
        <authorList>
            <consortium name="Ensembl"/>
        </authorList>
    </citation>
    <scope>IDENTIFICATION</scope>
</reference>
<proteinExistence type="predicted"/>
<dbReference type="AlphaFoldDB" id="A0A3Q2P5V9"/>
<feature type="domain" description="BAP29/BAP31 transmembrane" evidence="2">
    <location>
        <begin position="1"/>
        <end position="65"/>
    </location>
</feature>
<dbReference type="InterPro" id="IPR040463">
    <property type="entry name" value="BAP29/BAP31_N"/>
</dbReference>
<organism evidence="3 4">
    <name type="scientific">Fundulus heteroclitus</name>
    <name type="common">Killifish</name>
    <name type="synonym">Mummichog</name>
    <dbReference type="NCBI Taxonomy" id="8078"/>
    <lineage>
        <taxon>Eukaryota</taxon>
        <taxon>Metazoa</taxon>
        <taxon>Chordata</taxon>
        <taxon>Craniata</taxon>
        <taxon>Vertebrata</taxon>
        <taxon>Euteleostomi</taxon>
        <taxon>Actinopterygii</taxon>
        <taxon>Neopterygii</taxon>
        <taxon>Teleostei</taxon>
        <taxon>Neoteleostei</taxon>
        <taxon>Acanthomorphata</taxon>
        <taxon>Ovalentaria</taxon>
        <taxon>Atherinomorphae</taxon>
        <taxon>Cyprinodontiformes</taxon>
        <taxon>Fundulidae</taxon>
        <taxon>Fundulus</taxon>
    </lineage>
</organism>
<name>A0A3Q2P5V9_FUNHE</name>
<dbReference type="GeneTree" id="ENSGT00950000184986"/>
<reference evidence="3" key="1">
    <citation type="submission" date="2025-08" db="UniProtKB">
        <authorList>
            <consortium name="Ensembl"/>
        </authorList>
    </citation>
    <scope>IDENTIFICATION</scope>
</reference>
<feature type="transmembrane region" description="Helical" evidence="1">
    <location>
        <begin position="7"/>
        <end position="27"/>
    </location>
</feature>
<dbReference type="Proteomes" id="UP000265000">
    <property type="component" value="Unplaced"/>
</dbReference>
<accession>A0A3Q2P5V9</accession>
<evidence type="ECO:0000313" key="4">
    <source>
        <dbReference type="Proteomes" id="UP000265000"/>
    </source>
</evidence>
<sequence length="66" mass="8088">MTLQWTAVAFFLYVELVVSLILCIPFISANRWHSVFHWRIWSWLSPYWNKFFFAMILVLVVLFIEF</sequence>
<dbReference type="STRING" id="8078.ENSFHEP00000007165"/>